<protein>
    <submittedName>
        <fullName evidence="7">DgyrCDS3977</fullName>
    </submittedName>
</protein>
<keyword evidence="3" id="KW-0132">Cell division</keyword>
<name>A0A7I8VH02_9ANNE</name>
<keyword evidence="8" id="KW-1185">Reference proteome</keyword>
<dbReference type="OrthoDB" id="6362917at2759"/>
<evidence type="ECO:0000313" key="7">
    <source>
        <dbReference type="EMBL" id="CAD5114945.1"/>
    </source>
</evidence>
<evidence type="ECO:0000256" key="4">
    <source>
        <dbReference type="ARBA" id="ARBA00022776"/>
    </source>
</evidence>
<dbReference type="PANTHER" id="PTHR22526">
    <property type="entry name" value="ANAPHASE PROMOTING COMPLEX C SUBUNIT 15, PSEUDOGENE-RELATED"/>
    <property type="match status" value="1"/>
</dbReference>
<dbReference type="GO" id="GO:0051301">
    <property type="term" value="P:cell division"/>
    <property type="evidence" value="ECO:0007669"/>
    <property type="project" value="UniProtKB-KW"/>
</dbReference>
<evidence type="ECO:0000256" key="2">
    <source>
        <dbReference type="ARBA" id="ARBA00009618"/>
    </source>
</evidence>
<organism evidence="7 8">
    <name type="scientific">Dimorphilus gyrociliatus</name>
    <dbReference type="NCBI Taxonomy" id="2664684"/>
    <lineage>
        <taxon>Eukaryota</taxon>
        <taxon>Metazoa</taxon>
        <taxon>Spiralia</taxon>
        <taxon>Lophotrochozoa</taxon>
        <taxon>Annelida</taxon>
        <taxon>Polychaeta</taxon>
        <taxon>Polychaeta incertae sedis</taxon>
        <taxon>Dinophilidae</taxon>
        <taxon>Dimorphilus</taxon>
    </lineage>
</organism>
<keyword evidence="4" id="KW-0498">Mitosis</keyword>
<dbReference type="GO" id="GO:0005680">
    <property type="term" value="C:anaphase-promoting complex"/>
    <property type="evidence" value="ECO:0007669"/>
    <property type="project" value="InterPro"/>
</dbReference>
<keyword evidence="5" id="KW-0131">Cell cycle</keyword>
<dbReference type="GO" id="GO:0090266">
    <property type="term" value="P:regulation of mitotic cell cycle spindle assembly checkpoint"/>
    <property type="evidence" value="ECO:0007669"/>
    <property type="project" value="InterPro"/>
</dbReference>
<evidence type="ECO:0000256" key="6">
    <source>
        <dbReference type="SAM" id="MobiDB-lite"/>
    </source>
</evidence>
<evidence type="ECO:0000256" key="1">
    <source>
        <dbReference type="ARBA" id="ARBA00004906"/>
    </source>
</evidence>
<comment type="similarity">
    <text evidence="2">Belongs to the APC15 family.</text>
</comment>
<comment type="caution">
    <text evidence="7">The sequence shown here is derived from an EMBL/GenBank/DDBJ whole genome shotgun (WGS) entry which is preliminary data.</text>
</comment>
<evidence type="ECO:0000256" key="5">
    <source>
        <dbReference type="ARBA" id="ARBA00023306"/>
    </source>
</evidence>
<gene>
    <name evidence="7" type="ORF">DGYR_LOCUS3742</name>
</gene>
<dbReference type="EMBL" id="CAJFCJ010000005">
    <property type="protein sequence ID" value="CAD5114945.1"/>
    <property type="molecule type" value="Genomic_DNA"/>
</dbReference>
<feature type="compositionally biased region" description="Acidic residues" evidence="6">
    <location>
        <begin position="64"/>
        <end position="95"/>
    </location>
</feature>
<evidence type="ECO:0000256" key="3">
    <source>
        <dbReference type="ARBA" id="ARBA00022618"/>
    </source>
</evidence>
<accession>A0A7I8VH02</accession>
<dbReference type="Pfam" id="PF15243">
    <property type="entry name" value="ANAPC15"/>
    <property type="match status" value="1"/>
</dbReference>
<reference evidence="7 8" key="1">
    <citation type="submission" date="2020-08" db="EMBL/GenBank/DDBJ databases">
        <authorList>
            <person name="Hejnol A."/>
        </authorList>
    </citation>
    <scope>NUCLEOTIDE SEQUENCE [LARGE SCALE GENOMIC DNA]</scope>
</reference>
<feature type="region of interest" description="Disordered" evidence="6">
    <location>
        <begin position="57"/>
        <end position="113"/>
    </location>
</feature>
<dbReference type="InterPro" id="IPR026182">
    <property type="entry name" value="ANAPC15"/>
</dbReference>
<comment type="pathway">
    <text evidence="1">Protein modification; protein ubiquitination.</text>
</comment>
<dbReference type="AlphaFoldDB" id="A0A7I8VH02"/>
<evidence type="ECO:0000313" key="8">
    <source>
        <dbReference type="Proteomes" id="UP000549394"/>
    </source>
</evidence>
<proteinExistence type="inferred from homology"/>
<sequence>MDLQLMDDLFPSLLPELANPLWVDLNGPYDDDAELINEEGKVNRWVVQTACTTYKDPIGKVPLEEDVDEEEEEEEEDEEESETNNDDIQMDDAMEEPSMASAEEDNGMGEWGM</sequence>
<dbReference type="PANTHER" id="PTHR22526:SF2">
    <property type="entry name" value="ANAPHASE PROMOTING COMPLEX C SUBUNIT 15, PSEUDOGENE-RELATED"/>
    <property type="match status" value="1"/>
</dbReference>
<dbReference type="Proteomes" id="UP000549394">
    <property type="component" value="Unassembled WGS sequence"/>
</dbReference>